<dbReference type="Proteomes" id="UP000201613">
    <property type="component" value="Unassembled WGS sequence"/>
</dbReference>
<comment type="function">
    <text evidence="1">Involved in peptidolytic degradation of cyclic heptapeptide hepatotoxin microcystin (MC).</text>
</comment>
<keyword evidence="1" id="KW-0479">Metal-binding</keyword>
<dbReference type="EMBL" id="FXZK01000006">
    <property type="protein sequence ID" value="SMY08905.1"/>
    <property type="molecule type" value="Genomic_DNA"/>
</dbReference>
<organism evidence="4 5">
    <name type="scientific">Flavimaricola marinus</name>
    <dbReference type="NCBI Taxonomy" id="1819565"/>
    <lineage>
        <taxon>Bacteria</taxon>
        <taxon>Pseudomonadati</taxon>
        <taxon>Pseudomonadota</taxon>
        <taxon>Alphaproteobacteria</taxon>
        <taxon>Rhodobacterales</taxon>
        <taxon>Paracoccaceae</taxon>
        <taxon>Flavimaricola</taxon>
    </lineage>
</organism>
<dbReference type="PIRSF" id="PIRSF012702">
    <property type="entry name" value="UCP012702"/>
    <property type="match status" value="1"/>
</dbReference>
<dbReference type="AlphaFoldDB" id="A0A238LHN4"/>
<keyword evidence="5" id="KW-1185">Reference proteome</keyword>
<dbReference type="GO" id="GO:0046872">
    <property type="term" value="F:metal ion binding"/>
    <property type="evidence" value="ECO:0007669"/>
    <property type="project" value="UniProtKB-KW"/>
</dbReference>
<dbReference type="GO" id="GO:0006508">
    <property type="term" value="P:proteolysis"/>
    <property type="evidence" value="ECO:0007669"/>
    <property type="project" value="UniProtKB-KW"/>
</dbReference>
<evidence type="ECO:0000313" key="4">
    <source>
        <dbReference type="EMBL" id="SMY08905.1"/>
    </source>
</evidence>
<feature type="domain" description="Microcystin LR degradation protein MlrC N-terminal" evidence="3">
    <location>
        <begin position="14"/>
        <end position="299"/>
    </location>
</feature>
<gene>
    <name evidence="4" type="ORF">LOM8899_03064</name>
</gene>
<dbReference type="InterPro" id="IPR010799">
    <property type="entry name" value="MlrC_C"/>
</dbReference>
<dbReference type="InterPro" id="IPR015995">
    <property type="entry name" value="MlrC_N"/>
</dbReference>
<name>A0A238LHN4_9RHOB</name>
<dbReference type="OrthoDB" id="9782658at2"/>
<comment type="cofactor">
    <cofactor evidence="1">
        <name>Zn(2+)</name>
        <dbReference type="ChEBI" id="CHEBI:29105"/>
    </cofactor>
    <text evidence="1">Binds 1 zinc ion per subunit.</text>
</comment>
<sequence length="502" mass="53317">MFRPPQQSRYAPRRVAVASLMQETNTFSPIPTTVGLFEDHYIYRAEEIISGFGAARVEVPAVMDSLAAAGIETVPLLATYAAAAGPMGRDEFEIIVSEIESRLRAAGRLDGLILVLHGALVVADQPDGDGEIIARMRAILPDGVPIGVSLDLHGHITPLMLQAHTFHVGYKEYPHIDMYETGERIASLMVDVLAGEARPVMAMAKCPVVVPAVCGRTTDGPLAEVARAAREMEASGRALHASIFPVQPWIDVPDLGFAGMVCSDSDLKAARACADELAAMVFAARHDFDLGLVELLQAIEIGHNSPGMTLVADTGDAPAGGAPADSAEVLRALLEVGARDWERISLLSLCDPAAALAARAAGVGAEIEVPLGHAFSVAAGEPVVVTARVLSLSNGRYEMRDAGAQGLQMDMGPTSVLAVGQIRIVVRSRPSVEWDTGMYLSQGVNPADAALVFVKSPSHFRVGFGPLAERILLADTSGPTCADVRRLPYRHVTRPLYPLDEF</sequence>
<comment type="similarity">
    <text evidence="1">Belongs to the peptidase M81 family.</text>
</comment>
<keyword evidence="1" id="KW-0378">Hydrolase</keyword>
<dbReference type="InterPro" id="IPR009197">
    <property type="entry name" value="MlrC"/>
</dbReference>
<keyword evidence="1" id="KW-0645">Protease</keyword>
<keyword evidence="1" id="KW-0482">Metalloprotease</keyword>
<dbReference type="RefSeq" id="WP_093993096.1">
    <property type="nucleotide sequence ID" value="NZ_FXZK01000006.1"/>
</dbReference>
<evidence type="ECO:0000259" key="2">
    <source>
        <dbReference type="Pfam" id="PF07171"/>
    </source>
</evidence>
<evidence type="ECO:0000313" key="5">
    <source>
        <dbReference type="Proteomes" id="UP000201613"/>
    </source>
</evidence>
<feature type="domain" description="Microcystin LR degradation protein MlrC C-terminal" evidence="2">
    <location>
        <begin position="311"/>
        <end position="491"/>
    </location>
</feature>
<protein>
    <recommendedName>
        <fullName evidence="1">Microcystinase C</fullName>
        <shortName evidence="1">MlrC</shortName>
    </recommendedName>
</protein>
<proteinExistence type="inferred from homology"/>
<dbReference type="Pfam" id="PF07364">
    <property type="entry name" value="DUF1485"/>
    <property type="match status" value="1"/>
</dbReference>
<evidence type="ECO:0000259" key="3">
    <source>
        <dbReference type="Pfam" id="PF07364"/>
    </source>
</evidence>
<reference evidence="4 5" key="1">
    <citation type="submission" date="2017-05" db="EMBL/GenBank/DDBJ databases">
        <authorList>
            <person name="Song R."/>
            <person name="Chenine A.L."/>
            <person name="Ruprecht R.M."/>
        </authorList>
    </citation>
    <scope>NUCLEOTIDE SEQUENCE [LARGE SCALE GENOMIC DNA]</scope>
    <source>
        <strain evidence="4 5">CECT 8899</strain>
    </source>
</reference>
<dbReference type="Pfam" id="PF07171">
    <property type="entry name" value="MlrC_C"/>
    <property type="match status" value="1"/>
</dbReference>
<evidence type="ECO:0000256" key="1">
    <source>
        <dbReference type="PIRNR" id="PIRNR012702"/>
    </source>
</evidence>
<accession>A0A238LHN4</accession>
<dbReference type="GO" id="GO:0008237">
    <property type="term" value="F:metallopeptidase activity"/>
    <property type="evidence" value="ECO:0007669"/>
    <property type="project" value="UniProtKB-KW"/>
</dbReference>